<evidence type="ECO:0000313" key="2">
    <source>
        <dbReference type="EMBL" id="GAX13134.1"/>
    </source>
</evidence>
<protein>
    <submittedName>
        <fullName evidence="2">Uncharacterized protein</fullName>
    </submittedName>
</protein>
<proteinExistence type="predicted"/>
<dbReference type="AlphaFoldDB" id="A0A1Z5JGL5"/>
<dbReference type="Proteomes" id="UP000198406">
    <property type="component" value="Unassembled WGS sequence"/>
</dbReference>
<feature type="chain" id="PRO_5012757779" evidence="1">
    <location>
        <begin position="19"/>
        <end position="171"/>
    </location>
</feature>
<keyword evidence="3" id="KW-1185">Reference proteome</keyword>
<dbReference type="EMBL" id="BDSP01000061">
    <property type="protein sequence ID" value="GAX13134.1"/>
    <property type="molecule type" value="Genomic_DNA"/>
</dbReference>
<evidence type="ECO:0000256" key="1">
    <source>
        <dbReference type="SAM" id="SignalP"/>
    </source>
</evidence>
<evidence type="ECO:0000313" key="3">
    <source>
        <dbReference type="Proteomes" id="UP000198406"/>
    </source>
</evidence>
<reference evidence="2 3" key="1">
    <citation type="journal article" date="2015" name="Plant Cell">
        <title>Oil accumulation by the oleaginous diatom Fistulifera solaris as revealed by the genome and transcriptome.</title>
        <authorList>
            <person name="Tanaka T."/>
            <person name="Maeda Y."/>
            <person name="Veluchamy A."/>
            <person name="Tanaka M."/>
            <person name="Abida H."/>
            <person name="Marechal E."/>
            <person name="Bowler C."/>
            <person name="Muto M."/>
            <person name="Sunaga Y."/>
            <person name="Tanaka M."/>
            <person name="Yoshino T."/>
            <person name="Taniguchi T."/>
            <person name="Fukuda Y."/>
            <person name="Nemoto M."/>
            <person name="Matsumoto M."/>
            <person name="Wong P.S."/>
            <person name="Aburatani S."/>
            <person name="Fujibuchi W."/>
        </authorList>
    </citation>
    <scope>NUCLEOTIDE SEQUENCE [LARGE SCALE GENOMIC DNA]</scope>
    <source>
        <strain evidence="2 3">JPCC DA0580</strain>
    </source>
</reference>
<sequence length="171" mass="19360">MSLRLILTISFGCWQLHAWNLPNHHHHHHPPSHHPCTRRGFGETFVVVGTLLTTTPALAEEDAFDAVRRELYSSDGGVAYMQRCLDQNDFTALLEFTKTYDQVLRKGAMGQAKKSLLTEKETATQYSNAVTFDLIGINRSSRPGKENASDAAKYLQELREDVQRFLELEGK</sequence>
<accession>A0A1Z5JGL5</accession>
<feature type="signal peptide" evidence="1">
    <location>
        <begin position="1"/>
        <end position="18"/>
    </location>
</feature>
<organism evidence="2 3">
    <name type="scientific">Fistulifera solaris</name>
    <name type="common">Oleaginous diatom</name>
    <dbReference type="NCBI Taxonomy" id="1519565"/>
    <lineage>
        <taxon>Eukaryota</taxon>
        <taxon>Sar</taxon>
        <taxon>Stramenopiles</taxon>
        <taxon>Ochrophyta</taxon>
        <taxon>Bacillariophyta</taxon>
        <taxon>Bacillariophyceae</taxon>
        <taxon>Bacillariophycidae</taxon>
        <taxon>Naviculales</taxon>
        <taxon>Naviculaceae</taxon>
        <taxon>Fistulifera</taxon>
    </lineage>
</organism>
<gene>
    <name evidence="2" type="ORF">FisN_17Hh063</name>
</gene>
<dbReference type="InParanoid" id="A0A1Z5JGL5"/>
<dbReference type="OrthoDB" id="46852at2759"/>
<name>A0A1Z5JGL5_FISSO</name>
<keyword evidence="1" id="KW-0732">Signal</keyword>
<comment type="caution">
    <text evidence="2">The sequence shown here is derived from an EMBL/GenBank/DDBJ whole genome shotgun (WGS) entry which is preliminary data.</text>
</comment>